<evidence type="ECO:0000313" key="3">
    <source>
        <dbReference type="Proteomes" id="UP000324222"/>
    </source>
</evidence>
<dbReference type="EMBL" id="VSRR010016444">
    <property type="protein sequence ID" value="MPC59303.1"/>
    <property type="molecule type" value="Genomic_DNA"/>
</dbReference>
<dbReference type="AlphaFoldDB" id="A0A5B7GP19"/>
<feature type="region of interest" description="Disordered" evidence="1">
    <location>
        <begin position="1"/>
        <end position="38"/>
    </location>
</feature>
<name>A0A5B7GP19_PORTR</name>
<evidence type="ECO:0000256" key="1">
    <source>
        <dbReference type="SAM" id="MobiDB-lite"/>
    </source>
</evidence>
<reference evidence="2 3" key="1">
    <citation type="submission" date="2019-05" db="EMBL/GenBank/DDBJ databases">
        <title>Another draft genome of Portunus trituberculatus and its Hox gene families provides insights of decapod evolution.</title>
        <authorList>
            <person name="Jeong J.-H."/>
            <person name="Song I."/>
            <person name="Kim S."/>
            <person name="Choi T."/>
            <person name="Kim D."/>
            <person name="Ryu S."/>
            <person name="Kim W."/>
        </authorList>
    </citation>
    <scope>NUCLEOTIDE SEQUENCE [LARGE SCALE GENOMIC DNA]</scope>
    <source>
        <tissue evidence="2">Muscle</tissue>
    </source>
</reference>
<dbReference type="Proteomes" id="UP000324222">
    <property type="component" value="Unassembled WGS sequence"/>
</dbReference>
<accession>A0A5B7GP19</accession>
<evidence type="ECO:0000313" key="2">
    <source>
        <dbReference type="EMBL" id="MPC59303.1"/>
    </source>
</evidence>
<proteinExistence type="predicted"/>
<sequence length="94" mass="10383">MEVDELKGGRVHAKYAKDEHEEEDHEAGDGEGGGEGGIRRQVAGVFKVETMSEQDLEWSEVEWRGVKWTCVRGVVPCLVCLGVLACVCSRPTHK</sequence>
<gene>
    <name evidence="2" type="ORF">E2C01_053319</name>
</gene>
<comment type="caution">
    <text evidence="2">The sequence shown here is derived from an EMBL/GenBank/DDBJ whole genome shotgun (WGS) entry which is preliminary data.</text>
</comment>
<organism evidence="2 3">
    <name type="scientific">Portunus trituberculatus</name>
    <name type="common">Swimming crab</name>
    <name type="synonym">Neptunus trituberculatus</name>
    <dbReference type="NCBI Taxonomy" id="210409"/>
    <lineage>
        <taxon>Eukaryota</taxon>
        <taxon>Metazoa</taxon>
        <taxon>Ecdysozoa</taxon>
        <taxon>Arthropoda</taxon>
        <taxon>Crustacea</taxon>
        <taxon>Multicrustacea</taxon>
        <taxon>Malacostraca</taxon>
        <taxon>Eumalacostraca</taxon>
        <taxon>Eucarida</taxon>
        <taxon>Decapoda</taxon>
        <taxon>Pleocyemata</taxon>
        <taxon>Brachyura</taxon>
        <taxon>Eubrachyura</taxon>
        <taxon>Portunoidea</taxon>
        <taxon>Portunidae</taxon>
        <taxon>Portuninae</taxon>
        <taxon>Portunus</taxon>
    </lineage>
</organism>
<protein>
    <submittedName>
        <fullName evidence="2">Uncharacterized protein</fullName>
    </submittedName>
</protein>
<keyword evidence="3" id="KW-1185">Reference proteome</keyword>